<keyword evidence="4 8" id="KW-1003">Cell membrane</keyword>
<feature type="transmembrane region" description="Helical" evidence="8">
    <location>
        <begin position="230"/>
        <end position="247"/>
    </location>
</feature>
<evidence type="ECO:0000313" key="9">
    <source>
        <dbReference type="EMBL" id="GES52756.1"/>
    </source>
</evidence>
<evidence type="ECO:0000256" key="1">
    <source>
        <dbReference type="ARBA" id="ARBA00004651"/>
    </source>
</evidence>
<evidence type="ECO:0000256" key="7">
    <source>
        <dbReference type="ARBA" id="ARBA00023136"/>
    </source>
</evidence>
<keyword evidence="7 8" id="KW-0472">Membrane</keyword>
<dbReference type="Proteomes" id="UP000390335">
    <property type="component" value="Unassembled WGS sequence"/>
</dbReference>
<dbReference type="PANTHER" id="PTHR30269:SF32">
    <property type="entry name" value="MEMBRANE TRANSPORTER PROTEIN-RELATED"/>
    <property type="match status" value="1"/>
</dbReference>
<comment type="subcellular location">
    <subcellularLocation>
        <location evidence="1 8">Cell membrane</location>
        <topology evidence="1 8">Multi-pass membrane protein</topology>
    </subcellularLocation>
</comment>
<feature type="transmembrane region" description="Helical" evidence="8">
    <location>
        <begin position="32"/>
        <end position="55"/>
    </location>
</feature>
<proteinExistence type="inferred from homology"/>
<evidence type="ECO:0000256" key="6">
    <source>
        <dbReference type="ARBA" id="ARBA00022989"/>
    </source>
</evidence>
<feature type="transmembrane region" description="Helical" evidence="8">
    <location>
        <begin position="101"/>
        <end position="119"/>
    </location>
</feature>
<organism evidence="9 10">
    <name type="scientific">Rhizobium dioscoreae</name>
    <dbReference type="NCBI Taxonomy" id="2653122"/>
    <lineage>
        <taxon>Bacteria</taxon>
        <taxon>Pseudomonadati</taxon>
        <taxon>Pseudomonadota</taxon>
        <taxon>Alphaproteobacteria</taxon>
        <taxon>Hyphomicrobiales</taxon>
        <taxon>Rhizobiaceae</taxon>
        <taxon>Rhizobium/Agrobacterium group</taxon>
        <taxon>Rhizobium</taxon>
    </lineage>
</organism>
<feature type="transmembrane region" description="Helical" evidence="8">
    <location>
        <begin position="167"/>
        <end position="192"/>
    </location>
</feature>
<dbReference type="InterPro" id="IPR002781">
    <property type="entry name" value="TM_pro_TauE-like"/>
</dbReference>
<evidence type="ECO:0000256" key="4">
    <source>
        <dbReference type="ARBA" id="ARBA00022475"/>
    </source>
</evidence>
<keyword evidence="3" id="KW-0813">Transport</keyword>
<evidence type="ECO:0000256" key="3">
    <source>
        <dbReference type="ARBA" id="ARBA00022448"/>
    </source>
</evidence>
<evidence type="ECO:0000313" key="10">
    <source>
        <dbReference type="Proteomes" id="UP000390335"/>
    </source>
</evidence>
<dbReference type="PANTHER" id="PTHR30269">
    <property type="entry name" value="TRANSMEMBRANE PROTEIN YFCA"/>
    <property type="match status" value="1"/>
</dbReference>
<sequence length="248" mass="25671">MDHSIWLLAAIFATFFIAGMVKGVTGMGLPTVAMGVLGTLISPLTAASLLIVPSFVTNVWQLLAGPSFGVLARRFSPLVSTIIVGTFAGSYLLAAGDTHMTSAALGAALLLYAGYALLARQLRVPQTLEPLLSPVIGMVTGLLTGATGVFVVPAVPYLQALGLEKEVLVQALGLSFTVSTVALAAALAWHGAFHVDNLALSTLAIAPALAGMWAGQVIRNRVSPATFRRGFLVCLLLLGAEMIVKAAF</sequence>
<keyword evidence="5 8" id="KW-0812">Transmembrane</keyword>
<comment type="caution">
    <text evidence="9">The sequence shown here is derived from an EMBL/GenBank/DDBJ whole genome shotgun (WGS) entry which is preliminary data.</text>
</comment>
<feature type="transmembrane region" description="Helical" evidence="8">
    <location>
        <begin position="131"/>
        <end position="155"/>
    </location>
</feature>
<evidence type="ECO:0000256" key="8">
    <source>
        <dbReference type="RuleBase" id="RU363041"/>
    </source>
</evidence>
<feature type="transmembrane region" description="Helical" evidence="8">
    <location>
        <begin position="75"/>
        <end position="94"/>
    </location>
</feature>
<reference evidence="9 10" key="1">
    <citation type="journal article" date="2020" name="Genome Biol. Evol.">
        <title>Rhizobium dioscoreae sp. nov., a plant growth-promoting bacterium isolated from yam (Dioscorea species).</title>
        <authorList>
            <person name="Ouyabe M."/>
            <person name="Tanaka N."/>
            <person name="Shiwa Y."/>
            <person name="Fujita N."/>
            <person name="Kikuno H."/>
            <person name="Babil P."/>
            <person name="Shiwachi H."/>
        </authorList>
    </citation>
    <scope>NUCLEOTIDE SEQUENCE [LARGE SCALE GENOMIC DNA]</scope>
    <source>
        <strain evidence="9 10">S-93</strain>
    </source>
</reference>
<accession>A0ABQ0ZB20</accession>
<protein>
    <recommendedName>
        <fullName evidence="8">Probable membrane transporter protein</fullName>
    </recommendedName>
</protein>
<evidence type="ECO:0000256" key="5">
    <source>
        <dbReference type="ARBA" id="ARBA00022692"/>
    </source>
</evidence>
<name>A0ABQ0ZB20_9HYPH</name>
<evidence type="ECO:0000256" key="2">
    <source>
        <dbReference type="ARBA" id="ARBA00009142"/>
    </source>
</evidence>
<dbReference type="Pfam" id="PF01925">
    <property type="entry name" value="TauE"/>
    <property type="match status" value="1"/>
</dbReference>
<keyword evidence="10" id="KW-1185">Reference proteome</keyword>
<feature type="transmembrane region" description="Helical" evidence="8">
    <location>
        <begin position="198"/>
        <end position="218"/>
    </location>
</feature>
<dbReference type="EMBL" id="BLAJ01000010">
    <property type="protein sequence ID" value="GES52756.1"/>
    <property type="molecule type" value="Genomic_DNA"/>
</dbReference>
<comment type="similarity">
    <text evidence="2 8">Belongs to the 4-toluene sulfonate uptake permease (TSUP) (TC 2.A.102) family.</text>
</comment>
<feature type="transmembrane region" description="Helical" evidence="8">
    <location>
        <begin position="6"/>
        <end position="25"/>
    </location>
</feature>
<dbReference type="InterPro" id="IPR052017">
    <property type="entry name" value="TSUP"/>
</dbReference>
<keyword evidence="6 8" id="KW-1133">Transmembrane helix</keyword>
<gene>
    <name evidence="9" type="ORF">RsS93_53700</name>
</gene>